<dbReference type="RefSeq" id="WP_036935264.1">
    <property type="nucleotide sequence ID" value="NZ_JQKC01000001.1"/>
</dbReference>
<dbReference type="AlphaFoldDB" id="A0A0L6JUS7"/>
<evidence type="ECO:0000256" key="1">
    <source>
        <dbReference type="SAM" id="Phobius"/>
    </source>
</evidence>
<feature type="transmembrane region" description="Helical" evidence="1">
    <location>
        <begin position="48"/>
        <end position="66"/>
    </location>
</feature>
<keyword evidence="1" id="KW-1133">Transmembrane helix</keyword>
<dbReference type="EMBL" id="LGTC01000001">
    <property type="protein sequence ID" value="KNY29611.1"/>
    <property type="molecule type" value="Genomic_DNA"/>
</dbReference>
<evidence type="ECO:0000313" key="3">
    <source>
        <dbReference type="Proteomes" id="UP000036923"/>
    </source>
</evidence>
<keyword evidence="1" id="KW-0812">Transmembrane</keyword>
<dbReference type="STRING" id="398512.Bccel_4885"/>
<accession>A0A0L6JUS7</accession>
<organism evidence="2 3">
    <name type="scientific">Pseudobacteroides cellulosolvens ATCC 35603 = DSM 2933</name>
    <dbReference type="NCBI Taxonomy" id="398512"/>
    <lineage>
        <taxon>Bacteria</taxon>
        <taxon>Bacillati</taxon>
        <taxon>Bacillota</taxon>
        <taxon>Clostridia</taxon>
        <taxon>Eubacteriales</taxon>
        <taxon>Oscillospiraceae</taxon>
        <taxon>Pseudobacteroides</taxon>
    </lineage>
</organism>
<keyword evidence="3" id="KW-1185">Reference proteome</keyword>
<gene>
    <name evidence="2" type="ORF">Bccel_4885</name>
</gene>
<dbReference type="Proteomes" id="UP000036923">
    <property type="component" value="Unassembled WGS sequence"/>
</dbReference>
<feature type="transmembrane region" description="Helical" evidence="1">
    <location>
        <begin position="14"/>
        <end position="36"/>
    </location>
</feature>
<protein>
    <submittedName>
        <fullName evidence="2">Uncharacterized protein</fullName>
    </submittedName>
</protein>
<comment type="caution">
    <text evidence="2">The sequence shown here is derived from an EMBL/GenBank/DDBJ whole genome shotgun (WGS) entry which is preliminary data.</text>
</comment>
<reference evidence="3" key="1">
    <citation type="submission" date="2015-07" db="EMBL/GenBank/DDBJ databases">
        <title>Near-Complete Genome Sequence of the Cellulolytic Bacterium Bacteroides (Pseudobacteroides) cellulosolvens ATCC 35603.</title>
        <authorList>
            <person name="Dassa B."/>
            <person name="Utturkar S.M."/>
            <person name="Klingeman D.M."/>
            <person name="Hurt R.A."/>
            <person name="Keller M."/>
            <person name="Xu J."/>
            <person name="Reddy Y.H.K."/>
            <person name="Borovok I."/>
            <person name="Grinberg I.R."/>
            <person name="Lamed R."/>
            <person name="Zhivin O."/>
            <person name="Bayer E.A."/>
            <person name="Brown S.D."/>
        </authorList>
    </citation>
    <scope>NUCLEOTIDE SEQUENCE [LARGE SCALE GENOMIC DNA]</scope>
    <source>
        <strain evidence="3">DSM 2933</strain>
    </source>
</reference>
<proteinExistence type="predicted"/>
<evidence type="ECO:0000313" key="2">
    <source>
        <dbReference type="EMBL" id="KNY29611.1"/>
    </source>
</evidence>
<keyword evidence="1" id="KW-0472">Membrane</keyword>
<name>A0A0L6JUS7_9FIRM</name>
<sequence>MSDTKIFEIKKDRYLYGIFNILIGLIYAAVMVFYGINSLNKGDVLWSVIKFATAGILGFFFIYMGIDRIKKISSTRYIKISKEEICIDEEVARREDIKELYIPKYDDYVEIRKINGKKIRILENMLEKDSFAQLKEFLSTYQISR</sequence>